<dbReference type="EMBL" id="ACWF01000045">
    <property type="protein sequence ID" value="EHL78949.1"/>
    <property type="molecule type" value="Genomic_DNA"/>
</dbReference>
<comment type="caution">
    <text evidence="6">The sequence shown here is derived from an EMBL/GenBank/DDBJ whole genome shotgun (WGS) entry which is preliminary data.</text>
</comment>
<evidence type="ECO:0000259" key="4">
    <source>
        <dbReference type="PROSITE" id="PS51071"/>
    </source>
</evidence>
<dbReference type="InterPro" id="IPR047640">
    <property type="entry name" value="RpiR-like"/>
</dbReference>
<keyword evidence="3" id="KW-0804">Transcription</keyword>
<dbReference type="InterPro" id="IPR046348">
    <property type="entry name" value="SIS_dom_sf"/>
</dbReference>
<dbReference type="Gene3D" id="1.10.10.10">
    <property type="entry name" value="Winged helix-like DNA-binding domain superfamily/Winged helix DNA-binding domain"/>
    <property type="match status" value="1"/>
</dbReference>
<dbReference type="SUPFAM" id="SSF46689">
    <property type="entry name" value="Homeodomain-like"/>
    <property type="match status" value="1"/>
</dbReference>
<dbReference type="PATRIC" id="fig|665952.3.peg.862"/>
<reference evidence="6 7" key="1">
    <citation type="submission" date="2011-09" db="EMBL/GenBank/DDBJ databases">
        <title>The Genome Sequence of Bacillus smithii 7_3_47FAA.</title>
        <authorList>
            <consortium name="The Broad Institute Genome Sequencing Platform"/>
            <person name="Earl A."/>
            <person name="Ward D."/>
            <person name="Feldgarden M."/>
            <person name="Gevers D."/>
            <person name="Daigneault M."/>
            <person name="Strauss J."/>
            <person name="Allen-Vercoe E."/>
            <person name="Young S.K."/>
            <person name="Zeng Q."/>
            <person name="Gargeya S."/>
            <person name="Fitzgerald M."/>
            <person name="Haas B."/>
            <person name="Abouelleil A."/>
            <person name="Alvarado L."/>
            <person name="Arachchi H.M."/>
            <person name="Berlin A."/>
            <person name="Brown A."/>
            <person name="Chapman S.B."/>
            <person name="Chen Z."/>
            <person name="Dunbar C."/>
            <person name="Freedman E."/>
            <person name="Gearin G."/>
            <person name="Goldberg J."/>
            <person name="Griggs A."/>
            <person name="Gujja S."/>
            <person name="Heiman D."/>
            <person name="Howarth C."/>
            <person name="Larson L."/>
            <person name="Lui A."/>
            <person name="MacDonald P.J.P."/>
            <person name="Montmayeur A."/>
            <person name="Murphy C."/>
            <person name="Neiman D."/>
            <person name="Pearson M."/>
            <person name="Priest M."/>
            <person name="Roberts A."/>
            <person name="Saif S."/>
            <person name="Shea T."/>
            <person name="Shenoy N."/>
            <person name="Sisk P."/>
            <person name="Stolte C."/>
            <person name="Sykes S."/>
            <person name="Wortman J."/>
            <person name="Nusbaum C."/>
            <person name="Birren B."/>
        </authorList>
    </citation>
    <scope>NUCLEOTIDE SEQUENCE [LARGE SCALE GENOMIC DNA]</scope>
    <source>
        <strain evidence="6 7">7_3_47FAA</strain>
    </source>
</reference>
<dbReference type="GeneID" id="87580609"/>
<dbReference type="GO" id="GO:0003700">
    <property type="term" value="F:DNA-binding transcription factor activity"/>
    <property type="evidence" value="ECO:0007669"/>
    <property type="project" value="InterPro"/>
</dbReference>
<gene>
    <name evidence="6" type="ORF">HMPREF1015_03003</name>
</gene>
<dbReference type="GO" id="GO:0003677">
    <property type="term" value="F:DNA binding"/>
    <property type="evidence" value="ECO:0007669"/>
    <property type="project" value="UniProtKB-KW"/>
</dbReference>
<keyword evidence="1" id="KW-0805">Transcription regulation</keyword>
<evidence type="ECO:0000256" key="2">
    <source>
        <dbReference type="ARBA" id="ARBA00023125"/>
    </source>
</evidence>
<evidence type="ECO:0008006" key="8">
    <source>
        <dbReference type="Google" id="ProtNLM"/>
    </source>
</evidence>
<keyword evidence="2" id="KW-0238">DNA-binding</keyword>
<feature type="domain" description="HTH rpiR-type" evidence="4">
    <location>
        <begin position="4"/>
        <end position="80"/>
    </location>
</feature>
<protein>
    <recommendedName>
        <fullName evidence="8">RpiR family transcriptional regulator</fullName>
    </recommendedName>
</protein>
<dbReference type="PANTHER" id="PTHR30514">
    <property type="entry name" value="GLUCOKINASE"/>
    <property type="match status" value="1"/>
</dbReference>
<evidence type="ECO:0000256" key="3">
    <source>
        <dbReference type="ARBA" id="ARBA00023163"/>
    </source>
</evidence>
<dbReference type="Proteomes" id="UP000011747">
    <property type="component" value="Unassembled WGS sequence"/>
</dbReference>
<dbReference type="Pfam" id="PF01380">
    <property type="entry name" value="SIS"/>
    <property type="match status" value="1"/>
</dbReference>
<evidence type="ECO:0000256" key="1">
    <source>
        <dbReference type="ARBA" id="ARBA00023015"/>
    </source>
</evidence>
<keyword evidence="7" id="KW-1185">Reference proteome</keyword>
<dbReference type="CDD" id="cd05013">
    <property type="entry name" value="SIS_RpiR"/>
    <property type="match status" value="1"/>
</dbReference>
<sequence>MATRSCLQTIRSAYSSFSPKEQTIADYFLEKPQEVIHSTINQVADDLQVAEATIFRFCKRIGFKGFQAMKIALASEIVTPIQDIHENILEDDTSDQVAEKVFQSNIRTLQDTLNILNLQHFGEAVEYLLQAKKISFYGTGGSAIVALDAQHKFMRTGIPTEAFMDAHFQIMSASLLSKQDVAVFISHSGMNKDLLEIVDVAKKTGCKTIAITSFSKSPLTQKADLSLHTVSQETEYRSEALASRIAQLSIIDALFVNVMKERKEKAAGTLQKIREAIAVKKV</sequence>
<dbReference type="PANTHER" id="PTHR30514:SF1">
    <property type="entry name" value="HTH-TYPE TRANSCRIPTIONAL REGULATOR HEXR-RELATED"/>
    <property type="match status" value="1"/>
</dbReference>
<accession>G9QIS6</accession>
<organism evidence="6 7">
    <name type="scientific">Bacillus smithii 7_3_47FAA</name>
    <dbReference type="NCBI Taxonomy" id="665952"/>
    <lineage>
        <taxon>Bacteria</taxon>
        <taxon>Bacillati</taxon>
        <taxon>Bacillota</taxon>
        <taxon>Bacilli</taxon>
        <taxon>Bacillales</taxon>
        <taxon>Bacillaceae</taxon>
        <taxon>Bacillus</taxon>
    </lineage>
</organism>
<dbReference type="InterPro" id="IPR009057">
    <property type="entry name" value="Homeodomain-like_sf"/>
</dbReference>
<dbReference type="HOGENOM" id="CLU_055769_0_4_9"/>
<evidence type="ECO:0000313" key="7">
    <source>
        <dbReference type="Proteomes" id="UP000011747"/>
    </source>
</evidence>
<dbReference type="SUPFAM" id="SSF53697">
    <property type="entry name" value="SIS domain"/>
    <property type="match status" value="1"/>
</dbReference>
<dbReference type="InterPro" id="IPR035472">
    <property type="entry name" value="RpiR-like_SIS"/>
</dbReference>
<dbReference type="GO" id="GO:0097367">
    <property type="term" value="F:carbohydrate derivative binding"/>
    <property type="evidence" value="ECO:0007669"/>
    <property type="project" value="InterPro"/>
</dbReference>
<dbReference type="Pfam" id="PF01418">
    <property type="entry name" value="HTH_6"/>
    <property type="match status" value="1"/>
</dbReference>
<evidence type="ECO:0000313" key="6">
    <source>
        <dbReference type="EMBL" id="EHL78949.1"/>
    </source>
</evidence>
<dbReference type="PROSITE" id="PS51464">
    <property type="entry name" value="SIS"/>
    <property type="match status" value="1"/>
</dbReference>
<dbReference type="PROSITE" id="PS51071">
    <property type="entry name" value="HTH_RPIR"/>
    <property type="match status" value="1"/>
</dbReference>
<proteinExistence type="predicted"/>
<dbReference type="AlphaFoldDB" id="G9QIS6"/>
<dbReference type="Gene3D" id="3.40.50.10490">
    <property type="entry name" value="Glucose-6-phosphate isomerase like protein, domain 1"/>
    <property type="match status" value="1"/>
</dbReference>
<dbReference type="GO" id="GO:1901135">
    <property type="term" value="P:carbohydrate derivative metabolic process"/>
    <property type="evidence" value="ECO:0007669"/>
    <property type="project" value="InterPro"/>
</dbReference>
<evidence type="ECO:0000259" key="5">
    <source>
        <dbReference type="PROSITE" id="PS51464"/>
    </source>
</evidence>
<dbReference type="InterPro" id="IPR000281">
    <property type="entry name" value="HTH_RpiR"/>
</dbReference>
<dbReference type="InterPro" id="IPR001347">
    <property type="entry name" value="SIS_dom"/>
</dbReference>
<name>G9QIS6_9BACI</name>
<dbReference type="RefSeq" id="WP_003353155.1">
    <property type="nucleotide sequence ID" value="NZ_JH414744.1"/>
</dbReference>
<dbReference type="InterPro" id="IPR036388">
    <property type="entry name" value="WH-like_DNA-bd_sf"/>
</dbReference>
<feature type="domain" description="SIS" evidence="5">
    <location>
        <begin position="124"/>
        <end position="264"/>
    </location>
</feature>